<dbReference type="RefSeq" id="WP_208601545.1">
    <property type="nucleotide sequence ID" value="NZ_FCNX02000012.1"/>
</dbReference>
<gene>
    <name evidence="3" type="ORF">AWB77_04478</name>
</gene>
<feature type="domain" description="Nitrile hydratase beta subunit-like N-terminal" evidence="2">
    <location>
        <begin position="1"/>
        <end position="103"/>
    </location>
</feature>
<evidence type="ECO:0000259" key="2">
    <source>
        <dbReference type="Pfam" id="PF21006"/>
    </source>
</evidence>
<keyword evidence="4" id="KW-1185">Reference proteome</keyword>
<dbReference type="AlphaFoldDB" id="A0A158CST3"/>
<proteinExistence type="predicted"/>
<dbReference type="SUPFAM" id="SSF50090">
    <property type="entry name" value="Electron transport accessory proteins"/>
    <property type="match status" value="1"/>
</dbReference>
<comment type="caution">
    <text evidence="3">The sequence shown here is derived from an EMBL/GenBank/DDBJ whole genome shotgun (WGS) entry which is preliminary data.</text>
</comment>
<dbReference type="InterPro" id="IPR008990">
    <property type="entry name" value="Elect_transpt_acc-like_dom_sf"/>
</dbReference>
<dbReference type="Pfam" id="PF21006">
    <property type="entry name" value="NHase_beta_N"/>
    <property type="match status" value="1"/>
</dbReference>
<feature type="region of interest" description="Disordered" evidence="1">
    <location>
        <begin position="1"/>
        <end position="20"/>
    </location>
</feature>
<dbReference type="InterPro" id="IPR042262">
    <property type="entry name" value="CN_hydtase_beta_C"/>
</dbReference>
<dbReference type="Proteomes" id="UP000054903">
    <property type="component" value="Unassembled WGS sequence"/>
</dbReference>
<sequence length="106" mass="12007">MNSIADIGGMEGFGPVTPEQNEPVFHEEWERRCFGMFLTSAAAIGYGVDEFRHGMESLPPVHYLSASYYEHWLGAYEKIFADRAVILPEELEQRVAALKREEQANA</sequence>
<dbReference type="InterPro" id="IPR049054">
    <property type="entry name" value="CN_hydtase_beta-like_N"/>
</dbReference>
<name>A0A158CST3_9BURK</name>
<protein>
    <submittedName>
        <fullName evidence="3">Nitrile hydratase</fullName>
    </submittedName>
</protein>
<dbReference type="Gene3D" id="1.10.472.20">
    <property type="entry name" value="Nitrile hydratase, beta subunit"/>
    <property type="match status" value="1"/>
</dbReference>
<evidence type="ECO:0000313" key="4">
    <source>
        <dbReference type="Proteomes" id="UP000054903"/>
    </source>
</evidence>
<evidence type="ECO:0000256" key="1">
    <source>
        <dbReference type="SAM" id="MobiDB-lite"/>
    </source>
</evidence>
<evidence type="ECO:0000313" key="3">
    <source>
        <dbReference type="EMBL" id="SAK85358.1"/>
    </source>
</evidence>
<dbReference type="EMBL" id="FCNX02000012">
    <property type="protein sequence ID" value="SAK85358.1"/>
    <property type="molecule type" value="Genomic_DNA"/>
</dbReference>
<dbReference type="STRING" id="1777138.AWB77_04478"/>
<accession>A0A158CST3</accession>
<organism evidence="3 4">
    <name type="scientific">Caballeronia fortuita</name>
    <dbReference type="NCBI Taxonomy" id="1777138"/>
    <lineage>
        <taxon>Bacteria</taxon>
        <taxon>Pseudomonadati</taxon>
        <taxon>Pseudomonadota</taxon>
        <taxon>Betaproteobacteria</taxon>
        <taxon>Burkholderiales</taxon>
        <taxon>Burkholderiaceae</taxon>
        <taxon>Caballeronia</taxon>
    </lineage>
</organism>
<reference evidence="3" key="1">
    <citation type="submission" date="2016-01" db="EMBL/GenBank/DDBJ databases">
        <authorList>
            <person name="Peeters C."/>
        </authorList>
    </citation>
    <scope>NUCLEOTIDE SEQUENCE</scope>
    <source>
        <strain evidence="3">LMG 29320</strain>
    </source>
</reference>